<dbReference type="EMBL" id="QEQK01000013">
    <property type="protein sequence ID" value="PWN55091.1"/>
    <property type="molecule type" value="Genomic_DNA"/>
</dbReference>
<dbReference type="PANTHER" id="PTHR43872">
    <property type="entry name" value="MONOOXYGENASE, PUTATIVE (AFU_ORTHOLOGUE AFUA_8G02570)-RELATED"/>
    <property type="match status" value="1"/>
</dbReference>
<proteinExistence type="inferred from homology"/>
<dbReference type="OrthoDB" id="312624at2"/>
<evidence type="ECO:0000256" key="5">
    <source>
        <dbReference type="ARBA" id="ARBA00022857"/>
    </source>
</evidence>
<protein>
    <submittedName>
        <fullName evidence="8">FAD-containing monooxygenase EthA</fullName>
    </submittedName>
</protein>
<dbReference type="Proteomes" id="UP000251800">
    <property type="component" value="Unassembled WGS sequence"/>
</dbReference>
<dbReference type="Pfam" id="PF00743">
    <property type="entry name" value="FMO-like"/>
    <property type="match status" value="1"/>
</dbReference>
<dbReference type="InterPro" id="IPR036188">
    <property type="entry name" value="FAD/NAD-bd_sf"/>
</dbReference>
<dbReference type="InterPro" id="IPR020946">
    <property type="entry name" value="Flavin_mOase-like"/>
</dbReference>
<dbReference type="PANTHER" id="PTHR43872:SF1">
    <property type="entry name" value="MONOOXYGENASE, PUTATIVE (AFU_ORTHOLOGUE AFUA_8G02570)-RELATED"/>
    <property type="match status" value="1"/>
</dbReference>
<evidence type="ECO:0000256" key="1">
    <source>
        <dbReference type="ARBA" id="ARBA00001974"/>
    </source>
</evidence>
<dbReference type="Pfam" id="PF13450">
    <property type="entry name" value="NAD_binding_8"/>
    <property type="match status" value="1"/>
</dbReference>
<dbReference type="InterPro" id="IPR051820">
    <property type="entry name" value="FAD-binding_MO"/>
</dbReference>
<comment type="cofactor">
    <cofactor evidence="1">
        <name>FAD</name>
        <dbReference type="ChEBI" id="CHEBI:57692"/>
    </cofactor>
</comment>
<keyword evidence="3" id="KW-0285">Flavoprotein</keyword>
<organism evidence="8 9">
    <name type="scientific">Abyssibacter profundi</name>
    <dbReference type="NCBI Taxonomy" id="2182787"/>
    <lineage>
        <taxon>Bacteria</taxon>
        <taxon>Pseudomonadati</taxon>
        <taxon>Pseudomonadota</taxon>
        <taxon>Gammaproteobacteria</taxon>
        <taxon>Chromatiales</taxon>
        <taxon>Oceanococcaceae</taxon>
        <taxon>Abyssibacter</taxon>
    </lineage>
</organism>
<keyword evidence="7 8" id="KW-0503">Monooxygenase</keyword>
<evidence type="ECO:0000256" key="2">
    <source>
        <dbReference type="ARBA" id="ARBA00010139"/>
    </source>
</evidence>
<dbReference type="SUPFAM" id="SSF51905">
    <property type="entry name" value="FAD/NAD(P)-binding domain"/>
    <property type="match status" value="1"/>
</dbReference>
<keyword evidence="9" id="KW-1185">Reference proteome</keyword>
<evidence type="ECO:0000256" key="6">
    <source>
        <dbReference type="ARBA" id="ARBA00023002"/>
    </source>
</evidence>
<dbReference type="GO" id="GO:0004499">
    <property type="term" value="F:N,N-dimethylaniline monooxygenase activity"/>
    <property type="evidence" value="ECO:0007669"/>
    <property type="project" value="InterPro"/>
</dbReference>
<evidence type="ECO:0000256" key="7">
    <source>
        <dbReference type="ARBA" id="ARBA00023033"/>
    </source>
</evidence>
<evidence type="ECO:0000313" key="9">
    <source>
        <dbReference type="Proteomes" id="UP000251800"/>
    </source>
</evidence>
<dbReference type="GO" id="GO:0050661">
    <property type="term" value="F:NADP binding"/>
    <property type="evidence" value="ECO:0007669"/>
    <property type="project" value="InterPro"/>
</dbReference>
<dbReference type="GO" id="GO:0050660">
    <property type="term" value="F:flavin adenine dinucleotide binding"/>
    <property type="evidence" value="ECO:0007669"/>
    <property type="project" value="InterPro"/>
</dbReference>
<name>A0A383XR37_9GAMM</name>
<keyword evidence="5" id="KW-0521">NADP</keyword>
<gene>
    <name evidence="8" type="ORF">DEH80_13760</name>
</gene>
<sequence>MAFDAARPEAIDIDVLIVGAGLSGVDAAYRLQTECPDKTYTIVEARDAIGGTWDLFRYPGIRSDSDMSTLGFPFEPWDSDVSIADGDTIRQYIQDTAAKYGIDRQIRFGHRVTSADWNSEQARWLVTCQTAGGEQRFSCRFLHVCSGYYDYASGYTPSFANREAFDGTIVHPQHWPEDLDVAGKRIVVIGSGATAITLIPSLVKNGAQVTMLQRSPTYVVNLPRRDAIAGKLRQLLPQRMAGSLTRWKNILLSMYFYQYARRKPDSTREKILHFARQQLGDAVDADLHFNPSYKPWDQRLCIAPNGDLFRALRKGNANIVTDHIERFEAEGVRTRGGELLEADIIVTATGLNIQLFGGATLSLDGQPVETGERLIYKGMMLDGVPNMAFAFGYTNASWTLKCDLTAQYVCRLLQRMDKRGEAVCIPERREGVEADDMVDLESGYIQRAKDFLPQQGTRAPWRVHQNYVMDLAVTRFTKLDDGTMRFLAQPSRTESPAKAATQAA</sequence>
<evidence type="ECO:0000313" key="8">
    <source>
        <dbReference type="EMBL" id="PWN55091.1"/>
    </source>
</evidence>
<accession>A0A383XR37</accession>
<reference evidence="8 9" key="1">
    <citation type="submission" date="2018-05" db="EMBL/GenBank/DDBJ databases">
        <title>Abyssibacter profundi OUC007T gen. nov., sp. nov, a marine bacterium isolated from seawater of the Mariana Trench.</title>
        <authorList>
            <person name="Zhou S."/>
        </authorList>
    </citation>
    <scope>NUCLEOTIDE SEQUENCE [LARGE SCALE GENOMIC DNA]</scope>
    <source>
        <strain evidence="8 9">OUC007</strain>
    </source>
</reference>
<evidence type="ECO:0000256" key="4">
    <source>
        <dbReference type="ARBA" id="ARBA00022827"/>
    </source>
</evidence>
<dbReference type="Gene3D" id="3.50.50.60">
    <property type="entry name" value="FAD/NAD(P)-binding domain"/>
    <property type="match status" value="3"/>
</dbReference>
<dbReference type="FunFam" id="3.50.50.60:FF:000228">
    <property type="entry name" value="FAD-containing monooxygenase EthA"/>
    <property type="match status" value="1"/>
</dbReference>
<dbReference type="AlphaFoldDB" id="A0A383XR37"/>
<comment type="caution">
    <text evidence="8">The sequence shown here is derived from an EMBL/GenBank/DDBJ whole genome shotgun (WGS) entry which is preliminary data.</text>
</comment>
<dbReference type="RefSeq" id="WP_109721090.1">
    <property type="nucleotide sequence ID" value="NZ_QEQK01000013.1"/>
</dbReference>
<keyword evidence="4" id="KW-0274">FAD</keyword>
<comment type="similarity">
    <text evidence="2">Belongs to the FAD-binding monooxygenase family.</text>
</comment>
<keyword evidence="6" id="KW-0560">Oxidoreductase</keyword>
<dbReference type="PRINTS" id="PR00411">
    <property type="entry name" value="PNDRDTASEI"/>
</dbReference>
<evidence type="ECO:0000256" key="3">
    <source>
        <dbReference type="ARBA" id="ARBA00022630"/>
    </source>
</evidence>